<dbReference type="KEGG" id="gfs:119638051"/>
<organism evidence="5 6">
    <name type="scientific">Glossina fuscipes</name>
    <dbReference type="NCBI Taxonomy" id="7396"/>
    <lineage>
        <taxon>Eukaryota</taxon>
        <taxon>Metazoa</taxon>
        <taxon>Ecdysozoa</taxon>
        <taxon>Arthropoda</taxon>
        <taxon>Hexapoda</taxon>
        <taxon>Insecta</taxon>
        <taxon>Pterygota</taxon>
        <taxon>Neoptera</taxon>
        <taxon>Endopterygota</taxon>
        <taxon>Diptera</taxon>
        <taxon>Brachycera</taxon>
        <taxon>Muscomorpha</taxon>
        <taxon>Hippoboscoidea</taxon>
        <taxon>Glossinidae</taxon>
        <taxon>Glossina</taxon>
    </lineage>
</organism>
<proteinExistence type="inferred from homology"/>
<dbReference type="GO" id="GO:0006412">
    <property type="term" value="P:translation"/>
    <property type="evidence" value="ECO:0007669"/>
    <property type="project" value="InterPro"/>
</dbReference>
<dbReference type="InterPro" id="IPR038551">
    <property type="entry name" value="Ribosomal_eS26_sf"/>
</dbReference>
<gene>
    <name evidence="6" type="primary">LOC119638051</name>
</gene>
<evidence type="ECO:0000313" key="6">
    <source>
        <dbReference type="RefSeq" id="XP_037890574.1"/>
    </source>
</evidence>
<dbReference type="InterPro" id="IPR000892">
    <property type="entry name" value="Ribosomal_eS26"/>
</dbReference>
<dbReference type="GeneID" id="119638051"/>
<dbReference type="AlphaFoldDB" id="A0A9C5Z662"/>
<dbReference type="GO" id="GO:0022627">
    <property type="term" value="C:cytosolic small ribosomal subunit"/>
    <property type="evidence" value="ECO:0007669"/>
    <property type="project" value="TreeGrafter"/>
</dbReference>
<protein>
    <recommendedName>
        <fullName evidence="4">40S ribosomal protein S26</fullName>
    </recommendedName>
</protein>
<dbReference type="Pfam" id="PF01283">
    <property type="entry name" value="Ribosomal_S26e"/>
    <property type="match status" value="1"/>
</dbReference>
<evidence type="ECO:0000256" key="3">
    <source>
        <dbReference type="ARBA" id="ARBA00023274"/>
    </source>
</evidence>
<dbReference type="Proteomes" id="UP000092443">
    <property type="component" value="Unplaced"/>
</dbReference>
<evidence type="ECO:0000313" key="5">
    <source>
        <dbReference type="Proteomes" id="UP000092443"/>
    </source>
</evidence>
<keyword evidence="3 4" id="KW-0687">Ribonucleoprotein</keyword>
<comment type="similarity">
    <text evidence="1 4">Belongs to the eukaryotic ribosomal protein eS26 family.</text>
</comment>
<sequence length="92" mass="10489">MAKQRRNGGRCKNNRDHLKAVRCTNCARRVPKDKAIKKFVFRSIVEAAAVRDISEASIRDTYIVAKLYAKLYCCISCAIHFKVIGNRFKAGR</sequence>
<dbReference type="GO" id="GO:0003735">
    <property type="term" value="F:structural constituent of ribosome"/>
    <property type="evidence" value="ECO:0007669"/>
    <property type="project" value="InterPro"/>
</dbReference>
<dbReference type="PANTHER" id="PTHR12538">
    <property type="entry name" value="40S RIBOSOMAL PROTEIN S26"/>
    <property type="match status" value="1"/>
</dbReference>
<dbReference type="GO" id="GO:0003729">
    <property type="term" value="F:mRNA binding"/>
    <property type="evidence" value="ECO:0007669"/>
    <property type="project" value="TreeGrafter"/>
</dbReference>
<reference evidence="6" key="1">
    <citation type="submission" date="2025-08" db="UniProtKB">
        <authorList>
            <consortium name="RefSeq"/>
        </authorList>
    </citation>
    <scope>IDENTIFICATION</scope>
    <source>
        <tissue evidence="6">Whole body pupa</tissue>
    </source>
</reference>
<evidence type="ECO:0000256" key="4">
    <source>
        <dbReference type="RuleBase" id="RU363128"/>
    </source>
</evidence>
<dbReference type="RefSeq" id="XP_037890574.1">
    <property type="nucleotide sequence ID" value="XM_038034646.1"/>
</dbReference>
<keyword evidence="5" id="KW-1185">Reference proteome</keyword>
<name>A0A9C5Z662_9MUSC</name>
<dbReference type="PANTHER" id="PTHR12538:SF0">
    <property type="entry name" value="40S RIBOSOMAL PROTEIN S26"/>
    <property type="match status" value="1"/>
</dbReference>
<evidence type="ECO:0000256" key="1">
    <source>
        <dbReference type="ARBA" id="ARBA00008596"/>
    </source>
</evidence>
<evidence type="ECO:0000256" key="2">
    <source>
        <dbReference type="ARBA" id="ARBA00022980"/>
    </source>
</evidence>
<dbReference type="Gene3D" id="3.30.1740.20">
    <property type="entry name" value="Ribosomal protein S26e"/>
    <property type="match status" value="1"/>
</dbReference>
<keyword evidence="2 4" id="KW-0689">Ribosomal protein</keyword>
<accession>A0A9C5Z662</accession>